<dbReference type="Gene3D" id="2.70.70.10">
    <property type="entry name" value="Glucose Permease (Domain IIA)"/>
    <property type="match status" value="1"/>
</dbReference>
<accession>A0A921MYU2</accession>
<dbReference type="Pfam" id="PF24568">
    <property type="entry name" value="CC_PcsB"/>
    <property type="match status" value="1"/>
</dbReference>
<reference evidence="5" key="1">
    <citation type="journal article" date="2021" name="PeerJ">
        <title>Extensive microbial diversity within the chicken gut microbiome revealed by metagenomics and culture.</title>
        <authorList>
            <person name="Gilroy R."/>
            <person name="Ravi A."/>
            <person name="Getino M."/>
            <person name="Pursley I."/>
            <person name="Horton D.L."/>
            <person name="Alikhan N.F."/>
            <person name="Baker D."/>
            <person name="Gharbi K."/>
            <person name="Hall N."/>
            <person name="Watson M."/>
            <person name="Adriaenssens E.M."/>
            <person name="Foster-Nyarko E."/>
            <person name="Jarju S."/>
            <person name="Secka A."/>
            <person name="Antonio M."/>
            <person name="Oren A."/>
            <person name="Chaudhuri R.R."/>
            <person name="La Ragione R."/>
            <person name="Hildebrand F."/>
            <person name="Pallen M.J."/>
        </authorList>
    </citation>
    <scope>NUCLEOTIDE SEQUENCE</scope>
    <source>
        <strain evidence="5">1277</strain>
    </source>
</reference>
<gene>
    <name evidence="5" type="ORF">K8V90_01235</name>
</gene>
<dbReference type="SUPFAM" id="SSF51261">
    <property type="entry name" value="Duplicated hybrid motif"/>
    <property type="match status" value="1"/>
</dbReference>
<dbReference type="Proteomes" id="UP000776700">
    <property type="component" value="Unassembled WGS sequence"/>
</dbReference>
<dbReference type="EMBL" id="DYUB01000047">
    <property type="protein sequence ID" value="HJG95706.1"/>
    <property type="molecule type" value="Genomic_DNA"/>
</dbReference>
<dbReference type="InterPro" id="IPR011055">
    <property type="entry name" value="Dup_hybrid_motif"/>
</dbReference>
<proteinExistence type="predicted"/>
<evidence type="ECO:0000256" key="1">
    <source>
        <dbReference type="ARBA" id="ARBA00022729"/>
    </source>
</evidence>
<organism evidence="5 6">
    <name type="scientific">Romboutsia timonensis</name>
    <dbReference type="NCBI Taxonomy" id="1776391"/>
    <lineage>
        <taxon>Bacteria</taxon>
        <taxon>Bacillati</taxon>
        <taxon>Bacillota</taxon>
        <taxon>Clostridia</taxon>
        <taxon>Peptostreptococcales</taxon>
        <taxon>Peptostreptococcaceae</taxon>
        <taxon>Romboutsia</taxon>
    </lineage>
</organism>
<evidence type="ECO:0000259" key="3">
    <source>
        <dbReference type="Pfam" id="PF01551"/>
    </source>
</evidence>
<dbReference type="Gene3D" id="6.10.250.3150">
    <property type="match status" value="1"/>
</dbReference>
<dbReference type="InterPro" id="IPR016047">
    <property type="entry name" value="M23ase_b-sheet_dom"/>
</dbReference>
<evidence type="ECO:0000313" key="6">
    <source>
        <dbReference type="Proteomes" id="UP000776700"/>
    </source>
</evidence>
<evidence type="ECO:0000313" key="5">
    <source>
        <dbReference type="EMBL" id="HJG95706.1"/>
    </source>
</evidence>
<dbReference type="CDD" id="cd12797">
    <property type="entry name" value="M23_peptidase"/>
    <property type="match status" value="1"/>
</dbReference>
<reference evidence="5" key="2">
    <citation type="submission" date="2021-09" db="EMBL/GenBank/DDBJ databases">
        <authorList>
            <person name="Gilroy R."/>
        </authorList>
    </citation>
    <scope>NUCLEOTIDE SEQUENCE</scope>
    <source>
        <strain evidence="5">1277</strain>
    </source>
</reference>
<dbReference type="FunFam" id="2.70.70.10:FF:000006">
    <property type="entry name" value="M23 family peptidase"/>
    <property type="match status" value="1"/>
</dbReference>
<sequence>MKKIIATITLCSIIFSTQFVYGENEQVDLEKKLTENRDSQLRLDEQIIELNSKIKEIEEKISLTNEEINELDLQIDDIKSEINELENNIKNNKDQLAKRIKVINSNYSMSYIKILLNSSSISDFLNNMYIVKQIVKQDKEILTELDENKQEIEEKKSQIEKKKVEQEDLKLLLEKDNESLNNDKIEVEKLKAELEKEESELESEIEKIASQSVVVEDGQIISSGSWPVPGYSRISSPYGYRIHPIFNTRKMHTGIDIPGPTGTPIVSIDSGKVIFSGTQRGYGKTVMIQHDDGKVTLYAHNNELNVSVGQRVQKGQVISKMGSTGNSTGPHLHFEVRINGNHVNPLPYIK</sequence>
<evidence type="ECO:0000259" key="4">
    <source>
        <dbReference type="Pfam" id="PF24568"/>
    </source>
</evidence>
<feature type="domain" description="Peptidoglycan hydrolase PcsB coiled-coil" evidence="4">
    <location>
        <begin position="82"/>
        <end position="155"/>
    </location>
</feature>
<keyword evidence="2" id="KW-0175">Coiled coil</keyword>
<name>A0A921MYU2_9FIRM</name>
<dbReference type="PANTHER" id="PTHR21666:SF270">
    <property type="entry name" value="MUREIN HYDROLASE ACTIVATOR ENVC"/>
    <property type="match status" value="1"/>
</dbReference>
<dbReference type="Pfam" id="PF01551">
    <property type="entry name" value="Peptidase_M23"/>
    <property type="match status" value="1"/>
</dbReference>
<dbReference type="AlphaFoldDB" id="A0A921MYU2"/>
<feature type="coiled-coil region" evidence="2">
    <location>
        <begin position="40"/>
        <end position="102"/>
    </location>
</feature>
<dbReference type="PANTHER" id="PTHR21666">
    <property type="entry name" value="PEPTIDASE-RELATED"/>
    <property type="match status" value="1"/>
</dbReference>
<feature type="coiled-coil region" evidence="2">
    <location>
        <begin position="135"/>
        <end position="211"/>
    </location>
</feature>
<dbReference type="GO" id="GO:0004222">
    <property type="term" value="F:metalloendopeptidase activity"/>
    <property type="evidence" value="ECO:0007669"/>
    <property type="project" value="TreeGrafter"/>
</dbReference>
<evidence type="ECO:0000256" key="2">
    <source>
        <dbReference type="SAM" id="Coils"/>
    </source>
</evidence>
<protein>
    <submittedName>
        <fullName evidence="5">Peptidoglycan DD-metalloendopeptidase family protein</fullName>
    </submittedName>
</protein>
<comment type="caution">
    <text evidence="5">The sequence shown here is derived from an EMBL/GenBank/DDBJ whole genome shotgun (WGS) entry which is preliminary data.</text>
</comment>
<dbReference type="InterPro" id="IPR050570">
    <property type="entry name" value="Cell_wall_metabolism_enzyme"/>
</dbReference>
<feature type="domain" description="M23ase beta-sheet core" evidence="3">
    <location>
        <begin position="250"/>
        <end position="345"/>
    </location>
</feature>
<dbReference type="InterPro" id="IPR057309">
    <property type="entry name" value="PcsB_CC"/>
</dbReference>
<keyword evidence="1" id="KW-0732">Signal</keyword>